<gene>
    <name evidence="3" type="ORF">BXZ70DRAFT_919245</name>
</gene>
<feature type="region of interest" description="Disordered" evidence="1">
    <location>
        <begin position="42"/>
        <end position="65"/>
    </location>
</feature>
<feature type="compositionally biased region" description="Polar residues" evidence="1">
    <location>
        <begin position="56"/>
        <end position="65"/>
    </location>
</feature>
<evidence type="ECO:0000313" key="3">
    <source>
        <dbReference type="EMBL" id="KAH8105081.1"/>
    </source>
</evidence>
<protein>
    <recommendedName>
        <fullName evidence="5">Secreted protein</fullName>
    </recommendedName>
</protein>
<reference evidence="3" key="1">
    <citation type="journal article" date="2021" name="New Phytol.">
        <title>Evolutionary innovations through gain and loss of genes in the ectomycorrhizal Boletales.</title>
        <authorList>
            <person name="Wu G."/>
            <person name="Miyauchi S."/>
            <person name="Morin E."/>
            <person name="Kuo A."/>
            <person name="Drula E."/>
            <person name="Varga T."/>
            <person name="Kohler A."/>
            <person name="Feng B."/>
            <person name="Cao Y."/>
            <person name="Lipzen A."/>
            <person name="Daum C."/>
            <person name="Hundley H."/>
            <person name="Pangilinan J."/>
            <person name="Johnson J."/>
            <person name="Barry K."/>
            <person name="LaButti K."/>
            <person name="Ng V."/>
            <person name="Ahrendt S."/>
            <person name="Min B."/>
            <person name="Choi I.G."/>
            <person name="Park H."/>
            <person name="Plett J.M."/>
            <person name="Magnuson J."/>
            <person name="Spatafora J.W."/>
            <person name="Nagy L.G."/>
            <person name="Henrissat B."/>
            <person name="Grigoriev I.V."/>
            <person name="Yang Z.L."/>
            <person name="Xu J."/>
            <person name="Martin F.M."/>
        </authorList>
    </citation>
    <scope>NUCLEOTIDE SEQUENCE</scope>
    <source>
        <strain evidence="3">KKN 215</strain>
    </source>
</reference>
<sequence length="93" mass="10260">MLLGWVAFASMFLMANHSPPSSSTTSSTHLIWARRLYLCPRSPATGTRSYSKDSTVRSGTRQESSLATYLRRRTDSTALIIPNPSPFPPITCP</sequence>
<keyword evidence="2" id="KW-0732">Signal</keyword>
<accession>A0A8K0UX61</accession>
<comment type="caution">
    <text evidence="3">The sequence shown here is derived from an EMBL/GenBank/DDBJ whole genome shotgun (WGS) entry which is preliminary data.</text>
</comment>
<dbReference type="AlphaFoldDB" id="A0A8K0UX61"/>
<dbReference type="EMBL" id="JAEVFJ010000004">
    <property type="protein sequence ID" value="KAH8105081.1"/>
    <property type="molecule type" value="Genomic_DNA"/>
</dbReference>
<evidence type="ECO:0000313" key="4">
    <source>
        <dbReference type="Proteomes" id="UP000813824"/>
    </source>
</evidence>
<evidence type="ECO:0000256" key="1">
    <source>
        <dbReference type="SAM" id="MobiDB-lite"/>
    </source>
</evidence>
<keyword evidence="4" id="KW-1185">Reference proteome</keyword>
<feature type="signal peptide" evidence="2">
    <location>
        <begin position="1"/>
        <end position="17"/>
    </location>
</feature>
<organism evidence="3 4">
    <name type="scientific">Cristinia sonorae</name>
    <dbReference type="NCBI Taxonomy" id="1940300"/>
    <lineage>
        <taxon>Eukaryota</taxon>
        <taxon>Fungi</taxon>
        <taxon>Dikarya</taxon>
        <taxon>Basidiomycota</taxon>
        <taxon>Agaricomycotina</taxon>
        <taxon>Agaricomycetes</taxon>
        <taxon>Agaricomycetidae</taxon>
        <taxon>Agaricales</taxon>
        <taxon>Pleurotineae</taxon>
        <taxon>Stephanosporaceae</taxon>
        <taxon>Cristinia</taxon>
    </lineage>
</organism>
<dbReference type="Proteomes" id="UP000813824">
    <property type="component" value="Unassembled WGS sequence"/>
</dbReference>
<evidence type="ECO:0000256" key="2">
    <source>
        <dbReference type="SAM" id="SignalP"/>
    </source>
</evidence>
<evidence type="ECO:0008006" key="5">
    <source>
        <dbReference type="Google" id="ProtNLM"/>
    </source>
</evidence>
<proteinExistence type="predicted"/>
<name>A0A8K0UX61_9AGAR</name>
<feature type="chain" id="PRO_5035455025" description="Secreted protein" evidence="2">
    <location>
        <begin position="18"/>
        <end position="93"/>
    </location>
</feature>